<evidence type="ECO:0000313" key="3">
    <source>
        <dbReference type="Proteomes" id="UP001292094"/>
    </source>
</evidence>
<sequence length="117" mass="12500">MLSKRNSMASKCDVSEAHRDLTDSTASRSVDTYEEAATVGGGGGGDCGCTTYWFDAGCGLCDGCEGQVQASADVRRCLRHLRPDPLQCQSDFLALNTPSVLSADNVRVTETLAECWE</sequence>
<name>A0AAE1PD88_9EUCA</name>
<dbReference type="EMBL" id="JAWZYT010002131">
    <property type="protein sequence ID" value="KAK4306450.1"/>
    <property type="molecule type" value="Genomic_DNA"/>
</dbReference>
<protein>
    <submittedName>
        <fullName evidence="2">Uncharacterized protein</fullName>
    </submittedName>
</protein>
<accession>A0AAE1PD88</accession>
<organism evidence="2 3">
    <name type="scientific">Petrolisthes manimaculis</name>
    <dbReference type="NCBI Taxonomy" id="1843537"/>
    <lineage>
        <taxon>Eukaryota</taxon>
        <taxon>Metazoa</taxon>
        <taxon>Ecdysozoa</taxon>
        <taxon>Arthropoda</taxon>
        <taxon>Crustacea</taxon>
        <taxon>Multicrustacea</taxon>
        <taxon>Malacostraca</taxon>
        <taxon>Eumalacostraca</taxon>
        <taxon>Eucarida</taxon>
        <taxon>Decapoda</taxon>
        <taxon>Pleocyemata</taxon>
        <taxon>Anomura</taxon>
        <taxon>Galatheoidea</taxon>
        <taxon>Porcellanidae</taxon>
        <taxon>Petrolisthes</taxon>
    </lineage>
</organism>
<keyword evidence="3" id="KW-1185">Reference proteome</keyword>
<evidence type="ECO:0000256" key="1">
    <source>
        <dbReference type="SAM" id="MobiDB-lite"/>
    </source>
</evidence>
<proteinExistence type="predicted"/>
<gene>
    <name evidence="2" type="ORF">Pmani_021727</name>
</gene>
<dbReference type="Proteomes" id="UP001292094">
    <property type="component" value="Unassembled WGS sequence"/>
</dbReference>
<evidence type="ECO:0000313" key="2">
    <source>
        <dbReference type="EMBL" id="KAK4306450.1"/>
    </source>
</evidence>
<feature type="compositionally biased region" description="Basic and acidic residues" evidence="1">
    <location>
        <begin position="13"/>
        <end position="22"/>
    </location>
</feature>
<comment type="caution">
    <text evidence="2">The sequence shown here is derived from an EMBL/GenBank/DDBJ whole genome shotgun (WGS) entry which is preliminary data.</text>
</comment>
<feature type="region of interest" description="Disordered" evidence="1">
    <location>
        <begin position="1"/>
        <end position="29"/>
    </location>
</feature>
<dbReference type="AlphaFoldDB" id="A0AAE1PD88"/>
<reference evidence="2" key="1">
    <citation type="submission" date="2023-11" db="EMBL/GenBank/DDBJ databases">
        <title>Genome assemblies of two species of porcelain crab, Petrolisthes cinctipes and Petrolisthes manimaculis (Anomura: Porcellanidae).</title>
        <authorList>
            <person name="Angst P."/>
        </authorList>
    </citation>
    <scope>NUCLEOTIDE SEQUENCE</scope>
    <source>
        <strain evidence="2">PB745_02</strain>
        <tissue evidence="2">Gill</tissue>
    </source>
</reference>